<feature type="transmembrane region" description="Helical" evidence="8">
    <location>
        <begin position="98"/>
        <end position="121"/>
    </location>
</feature>
<dbReference type="PANTHER" id="PTHR30269:SF0">
    <property type="entry name" value="MEMBRANE TRANSPORTER PROTEIN YFCA-RELATED"/>
    <property type="match status" value="1"/>
</dbReference>
<feature type="transmembrane region" description="Helical" evidence="8">
    <location>
        <begin position="45"/>
        <end position="61"/>
    </location>
</feature>
<keyword evidence="6 8" id="KW-1133">Transmembrane helix</keyword>
<gene>
    <name evidence="9" type="ORF">RPE78_18105</name>
</gene>
<keyword evidence="3" id="KW-0813">Transport</keyword>
<keyword evidence="4 8" id="KW-1003">Cell membrane</keyword>
<accession>A0ABZ1E5C2</accession>
<evidence type="ECO:0000256" key="8">
    <source>
        <dbReference type="RuleBase" id="RU363041"/>
    </source>
</evidence>
<evidence type="ECO:0000256" key="5">
    <source>
        <dbReference type="ARBA" id="ARBA00022692"/>
    </source>
</evidence>
<dbReference type="Proteomes" id="UP001623290">
    <property type="component" value="Plasmid unnamed3"/>
</dbReference>
<evidence type="ECO:0000256" key="4">
    <source>
        <dbReference type="ARBA" id="ARBA00022475"/>
    </source>
</evidence>
<keyword evidence="5 8" id="KW-0812">Transmembrane</keyword>
<evidence type="ECO:0000256" key="1">
    <source>
        <dbReference type="ARBA" id="ARBA00004651"/>
    </source>
</evidence>
<sequence>MLTYLVLALAGLGAGALNAVAGGGTFLSFPALVWAGVPPVMANATATFAALPGYVGSAWAYRGEIAGAGRPSLAALSGTAIAGGLVGAGLLLVTPEALFSGVVPWLLLLATLAFAGGPLLMRGLARRGHSASTPVALAILFGVSAYGGYFNGGLGIMLLAAFGLIGMTDLHRMNGLKNLLSLVLSLVSVVTYSLAGLIAWESLVLVGLCCAIGGYIGAGLARRIGNTVLLRRFIILVGLGMSALFFLKGAA</sequence>
<feature type="transmembrane region" description="Helical" evidence="8">
    <location>
        <begin position="179"/>
        <end position="198"/>
    </location>
</feature>
<evidence type="ECO:0000313" key="9">
    <source>
        <dbReference type="EMBL" id="WRY35905.1"/>
    </source>
</evidence>
<feature type="transmembrane region" description="Helical" evidence="8">
    <location>
        <begin position="204"/>
        <end position="221"/>
    </location>
</feature>
<dbReference type="Pfam" id="PF01925">
    <property type="entry name" value="TauE"/>
    <property type="match status" value="1"/>
</dbReference>
<name>A0ABZ1E5C2_9RHOB</name>
<dbReference type="InterPro" id="IPR002781">
    <property type="entry name" value="TM_pro_TauE-like"/>
</dbReference>
<dbReference type="EMBL" id="CP135446">
    <property type="protein sequence ID" value="WRY35905.1"/>
    <property type="molecule type" value="Genomic_DNA"/>
</dbReference>
<proteinExistence type="inferred from homology"/>
<keyword evidence="7 8" id="KW-0472">Membrane</keyword>
<organism evidence="9 10">
    <name type="scientific">Thioclava litoralis</name>
    <dbReference type="NCBI Taxonomy" id="3076557"/>
    <lineage>
        <taxon>Bacteria</taxon>
        <taxon>Pseudomonadati</taxon>
        <taxon>Pseudomonadota</taxon>
        <taxon>Alphaproteobacteria</taxon>
        <taxon>Rhodobacterales</taxon>
        <taxon>Paracoccaceae</taxon>
        <taxon>Thioclava</taxon>
    </lineage>
</organism>
<dbReference type="PANTHER" id="PTHR30269">
    <property type="entry name" value="TRANSMEMBRANE PROTEIN YFCA"/>
    <property type="match status" value="1"/>
</dbReference>
<evidence type="ECO:0000256" key="2">
    <source>
        <dbReference type="ARBA" id="ARBA00009142"/>
    </source>
</evidence>
<dbReference type="RefSeq" id="WP_330628231.1">
    <property type="nucleotide sequence ID" value="NZ_CP135446.1"/>
</dbReference>
<evidence type="ECO:0000256" key="3">
    <source>
        <dbReference type="ARBA" id="ARBA00022448"/>
    </source>
</evidence>
<reference evidence="9 10" key="1">
    <citation type="submission" date="2023-09" db="EMBL/GenBank/DDBJ databases">
        <title>Thioclava shenzhenensis sp. nov., a multidrug resistant bacteria-antagonizing species isolated from coastal seawater.</title>
        <authorList>
            <person name="Long M."/>
        </authorList>
    </citation>
    <scope>NUCLEOTIDE SEQUENCE [LARGE SCALE GENOMIC DNA]</scope>
    <source>
        <strain evidence="9 10">FTW29</strain>
        <plasmid evidence="9 10">unnamed3</plasmid>
    </source>
</reference>
<keyword evidence="9" id="KW-0614">Plasmid</keyword>
<evidence type="ECO:0000313" key="10">
    <source>
        <dbReference type="Proteomes" id="UP001623290"/>
    </source>
</evidence>
<feature type="transmembrane region" description="Helical" evidence="8">
    <location>
        <begin position="73"/>
        <end position="92"/>
    </location>
</feature>
<evidence type="ECO:0000256" key="6">
    <source>
        <dbReference type="ARBA" id="ARBA00022989"/>
    </source>
</evidence>
<feature type="transmembrane region" description="Helical" evidence="8">
    <location>
        <begin position="233"/>
        <end position="250"/>
    </location>
</feature>
<evidence type="ECO:0000256" key="7">
    <source>
        <dbReference type="ARBA" id="ARBA00023136"/>
    </source>
</evidence>
<feature type="transmembrane region" description="Helical" evidence="8">
    <location>
        <begin position="128"/>
        <end position="146"/>
    </location>
</feature>
<protein>
    <recommendedName>
        <fullName evidence="8">Probable membrane transporter protein</fullName>
    </recommendedName>
</protein>
<keyword evidence="10" id="KW-1185">Reference proteome</keyword>
<geneLocation type="plasmid" evidence="9 10">
    <name>unnamed3</name>
</geneLocation>
<comment type="similarity">
    <text evidence="2 8">Belongs to the 4-toluene sulfonate uptake permease (TSUP) (TC 2.A.102) family.</text>
</comment>
<comment type="subcellular location">
    <subcellularLocation>
        <location evidence="1 8">Cell membrane</location>
        <topology evidence="1 8">Multi-pass membrane protein</topology>
    </subcellularLocation>
</comment>
<dbReference type="InterPro" id="IPR052017">
    <property type="entry name" value="TSUP"/>
</dbReference>